<dbReference type="Pfam" id="PF02321">
    <property type="entry name" value="OEP"/>
    <property type="match status" value="1"/>
</dbReference>
<evidence type="ECO:0000256" key="5">
    <source>
        <dbReference type="ARBA" id="ARBA00022692"/>
    </source>
</evidence>
<keyword evidence="6" id="KW-0472">Membrane</keyword>
<dbReference type="PANTHER" id="PTHR30026:SF20">
    <property type="entry name" value="OUTER MEMBRANE PROTEIN TOLC"/>
    <property type="match status" value="1"/>
</dbReference>
<evidence type="ECO:0000256" key="2">
    <source>
        <dbReference type="ARBA" id="ARBA00007613"/>
    </source>
</evidence>
<organism evidence="10 11">
    <name type="scientific">Arenibacter algicola</name>
    <dbReference type="NCBI Taxonomy" id="616991"/>
    <lineage>
        <taxon>Bacteria</taxon>
        <taxon>Pseudomonadati</taxon>
        <taxon>Bacteroidota</taxon>
        <taxon>Flavobacteriia</taxon>
        <taxon>Flavobacteriales</taxon>
        <taxon>Flavobacteriaceae</taxon>
        <taxon>Arenibacter</taxon>
    </lineage>
</organism>
<accession>A0A221UZT0</accession>
<dbReference type="GO" id="GO:0015288">
    <property type="term" value="F:porin activity"/>
    <property type="evidence" value="ECO:0007669"/>
    <property type="project" value="TreeGrafter"/>
</dbReference>
<sequence>MTMKKTVIIFIIIFTSAKAFGQTTLTLEESKSLALKNNKVLQNSALETEAARQAKKNAFTNYFPKVSANVLGMQAINPLIEFNVPGGNLPVYGGNPANLPTATEFAYFPGLELSLLERSAIGVVNIAQPIYAGGKISTGNKLAALNLDVKEQQQQLTEKEILLKTEQLYWQLISLREKQKTLEKYELLLKDIRKQVDDAFKSGLIIKNDVLKVQIKQSELEANKNKLQNGKKLATMQFCQTIGIPFDSSLVLQETIDLSQTPTSFYINNEEALANRIEYNLLEKSVEAAQLQTKMKTADYMPTFAFGLAGYHVNMLEKGVDNFTNGLGYVSVSIPISDWWGGSYAIKEQKIKQQVAENTFEDSKGLLILQMEKAWTDVNEAWKQIAIMSETTLQAEENLKVSQTGYESGVVTLSDLLEAQALVAETADKLIDAQTQYKLAITTYLQVTERK</sequence>
<feature type="signal peptide" evidence="9">
    <location>
        <begin position="1"/>
        <end position="21"/>
    </location>
</feature>
<dbReference type="GO" id="GO:0009279">
    <property type="term" value="C:cell outer membrane"/>
    <property type="evidence" value="ECO:0007669"/>
    <property type="project" value="UniProtKB-SubCell"/>
</dbReference>
<dbReference type="GO" id="GO:1990281">
    <property type="term" value="C:efflux pump complex"/>
    <property type="evidence" value="ECO:0007669"/>
    <property type="project" value="TreeGrafter"/>
</dbReference>
<evidence type="ECO:0000256" key="9">
    <source>
        <dbReference type="SAM" id="SignalP"/>
    </source>
</evidence>
<comment type="similarity">
    <text evidence="2">Belongs to the outer membrane factor (OMF) (TC 1.B.17) family.</text>
</comment>
<dbReference type="SUPFAM" id="SSF56954">
    <property type="entry name" value="Outer membrane efflux proteins (OEP)"/>
    <property type="match status" value="1"/>
</dbReference>
<keyword evidence="8" id="KW-0175">Coiled coil</keyword>
<evidence type="ECO:0000256" key="6">
    <source>
        <dbReference type="ARBA" id="ARBA00023136"/>
    </source>
</evidence>
<feature type="chain" id="PRO_5013234015" evidence="9">
    <location>
        <begin position="22"/>
        <end position="451"/>
    </location>
</feature>
<keyword evidence="3" id="KW-0813">Transport</keyword>
<keyword evidence="9" id="KW-0732">Signal</keyword>
<proteinExistence type="inferred from homology"/>
<evidence type="ECO:0000313" key="11">
    <source>
        <dbReference type="Proteomes" id="UP000204551"/>
    </source>
</evidence>
<evidence type="ECO:0000256" key="4">
    <source>
        <dbReference type="ARBA" id="ARBA00022452"/>
    </source>
</evidence>
<evidence type="ECO:0000256" key="7">
    <source>
        <dbReference type="ARBA" id="ARBA00023237"/>
    </source>
</evidence>
<dbReference type="Proteomes" id="UP000204551">
    <property type="component" value="Chromosome"/>
</dbReference>
<dbReference type="Gene3D" id="1.20.1600.10">
    <property type="entry name" value="Outer membrane efflux proteins (OEP)"/>
    <property type="match status" value="1"/>
</dbReference>
<reference evidence="10 11" key="1">
    <citation type="submission" date="2017-07" db="EMBL/GenBank/DDBJ databases">
        <title>Genome Sequence of Arenibacter algicola Strain SMS7 Isolated from a culture of the Diatom Skeletonema marinoi.</title>
        <authorList>
            <person name="Topel M."/>
            <person name="Pinder M.I.M."/>
            <person name="Johansson O.N."/>
            <person name="Kourtchenko O."/>
            <person name="Godhe A."/>
            <person name="Clarke A.K."/>
        </authorList>
    </citation>
    <scope>NUCLEOTIDE SEQUENCE [LARGE SCALE GENOMIC DNA]</scope>
    <source>
        <strain evidence="10 11">SMS7</strain>
    </source>
</reference>
<evidence type="ECO:0000313" key="10">
    <source>
        <dbReference type="EMBL" id="ASO06844.1"/>
    </source>
</evidence>
<name>A0A221UZT0_9FLAO</name>
<dbReference type="InterPro" id="IPR051906">
    <property type="entry name" value="TolC-like"/>
</dbReference>
<dbReference type="InterPro" id="IPR003423">
    <property type="entry name" value="OMP_efflux"/>
</dbReference>
<comment type="subcellular location">
    <subcellularLocation>
        <location evidence="1">Cell outer membrane</location>
    </subcellularLocation>
</comment>
<keyword evidence="5" id="KW-0812">Transmembrane</keyword>
<protein>
    <submittedName>
        <fullName evidence="10">Outer membrane efflux protein</fullName>
    </submittedName>
</protein>
<evidence type="ECO:0000256" key="8">
    <source>
        <dbReference type="SAM" id="Coils"/>
    </source>
</evidence>
<dbReference type="KEGG" id="aalg:AREALGSMS7_03423"/>
<keyword evidence="7" id="KW-0998">Cell outer membrane</keyword>
<feature type="coiled-coil region" evidence="8">
    <location>
        <begin position="142"/>
        <end position="202"/>
    </location>
</feature>
<dbReference type="PANTHER" id="PTHR30026">
    <property type="entry name" value="OUTER MEMBRANE PROTEIN TOLC"/>
    <property type="match status" value="1"/>
</dbReference>
<evidence type="ECO:0000256" key="1">
    <source>
        <dbReference type="ARBA" id="ARBA00004442"/>
    </source>
</evidence>
<dbReference type="AlphaFoldDB" id="A0A221UZT0"/>
<evidence type="ECO:0000256" key="3">
    <source>
        <dbReference type="ARBA" id="ARBA00022448"/>
    </source>
</evidence>
<gene>
    <name evidence="10" type="ORF">AREALGSMS7_03423</name>
</gene>
<dbReference type="GO" id="GO:0015562">
    <property type="term" value="F:efflux transmembrane transporter activity"/>
    <property type="evidence" value="ECO:0007669"/>
    <property type="project" value="InterPro"/>
</dbReference>
<keyword evidence="4" id="KW-1134">Transmembrane beta strand</keyword>
<dbReference type="EMBL" id="CP022515">
    <property type="protein sequence ID" value="ASO06844.1"/>
    <property type="molecule type" value="Genomic_DNA"/>
</dbReference>